<dbReference type="RefSeq" id="WP_053521596.1">
    <property type="nucleotide sequence ID" value="NZ_LHCF01000024.1"/>
</dbReference>
<dbReference type="Proteomes" id="UP000037386">
    <property type="component" value="Unassembled WGS sequence"/>
</dbReference>
<evidence type="ECO:0000313" key="1">
    <source>
        <dbReference type="EMBL" id="KOR75270.1"/>
    </source>
</evidence>
<dbReference type="EMBL" id="LHCF01000024">
    <property type="protein sequence ID" value="KOR75270.1"/>
    <property type="molecule type" value="Genomic_DNA"/>
</dbReference>
<evidence type="ECO:0000313" key="2">
    <source>
        <dbReference type="Proteomes" id="UP000037386"/>
    </source>
</evidence>
<dbReference type="InterPro" id="IPR010921">
    <property type="entry name" value="Trp_repressor/repl_initiator"/>
</dbReference>
<sequence length="114" mass="13749">MKKQHHHYDLNTKLKVIFAKKEGLLNNKQIQAKYKIKNKTQIYQWLIWFDKQQLHRLQQPKGKQYKYSKGIYANKNEVALQAFKTAIKKKLGVNPKKIKNFILKSFMNIKKKYL</sequence>
<dbReference type="OrthoDB" id="4469055at2"/>
<reference evidence="2" key="1">
    <citation type="submission" date="2015-05" db="EMBL/GenBank/DDBJ databases">
        <title>Draft genome sequence of 'Candidatus Phytoplasma Pruni' strain CX, a plant pathogenic bacterium.</title>
        <authorList>
            <person name="Lee I.-M."/>
            <person name="Bottner-Parker K.D."/>
            <person name="Shao J."/>
            <person name="Gundersen-Rindal D.E."/>
            <person name="Zhao Y."/>
            <person name="Davis R.E."/>
        </authorList>
    </citation>
    <scope>NUCLEOTIDE SEQUENCE [LARGE SCALE GENOMIC DNA]</scope>
    <source>
        <strain evidence="2">CX</strain>
    </source>
</reference>
<comment type="caution">
    <text evidence="1">The sequence shown here is derived from an EMBL/GenBank/DDBJ whole genome shotgun (WGS) entry which is preliminary data.</text>
</comment>
<dbReference type="PATRIC" id="fig|479893.3.peg.583"/>
<protein>
    <submittedName>
        <fullName evidence="1">Putative transposase tra5 for insertion sequence element IS150</fullName>
    </submittedName>
</protein>
<name>A0A0M1MZM9_9MOLU</name>
<accession>A0A0M1MZM9</accession>
<dbReference type="STRING" id="479893.CPX_001765"/>
<gene>
    <name evidence="1" type="primary">tra5</name>
    <name evidence="1" type="ORF">CPX_001765</name>
</gene>
<organism evidence="1 2">
    <name type="scientific">Candidatus Phytoplasma pruni</name>
    <dbReference type="NCBI Taxonomy" id="479893"/>
    <lineage>
        <taxon>Bacteria</taxon>
        <taxon>Bacillati</taxon>
        <taxon>Mycoplasmatota</taxon>
        <taxon>Mollicutes</taxon>
        <taxon>Acholeplasmatales</taxon>
        <taxon>Acholeplasmataceae</taxon>
        <taxon>Candidatus Phytoplasma</taxon>
        <taxon>16SrIII (X-disease group)</taxon>
    </lineage>
</organism>
<dbReference type="GO" id="GO:0043565">
    <property type="term" value="F:sequence-specific DNA binding"/>
    <property type="evidence" value="ECO:0007669"/>
    <property type="project" value="InterPro"/>
</dbReference>
<proteinExistence type="predicted"/>
<dbReference type="AlphaFoldDB" id="A0A0M1MZM9"/>
<dbReference type="SUPFAM" id="SSF48295">
    <property type="entry name" value="TrpR-like"/>
    <property type="match status" value="1"/>
</dbReference>